<dbReference type="PANTHER" id="PTHR24256">
    <property type="entry name" value="TRYPTASE-RELATED"/>
    <property type="match status" value="1"/>
</dbReference>
<name>A0A3P8UFU3_CYNSE</name>
<evidence type="ECO:0000313" key="9">
    <source>
        <dbReference type="Ensembl" id="ENSCSEP00000002063.1"/>
    </source>
</evidence>
<reference evidence="9" key="3">
    <citation type="submission" date="2025-09" db="UniProtKB">
        <authorList>
            <consortium name="Ensembl"/>
        </authorList>
    </citation>
    <scope>IDENTIFICATION</scope>
</reference>
<keyword evidence="2" id="KW-0964">Secreted</keyword>
<dbReference type="Gene3D" id="2.40.10.10">
    <property type="entry name" value="Trypsin-like serine proteases"/>
    <property type="match status" value="2"/>
</dbReference>
<dbReference type="PRINTS" id="PR00722">
    <property type="entry name" value="CHYMOTRYPSIN"/>
</dbReference>
<evidence type="ECO:0000259" key="8">
    <source>
        <dbReference type="PROSITE" id="PS50240"/>
    </source>
</evidence>
<dbReference type="GO" id="GO:0005576">
    <property type="term" value="C:extracellular region"/>
    <property type="evidence" value="ECO:0007669"/>
    <property type="project" value="UniProtKB-SubCell"/>
</dbReference>
<evidence type="ECO:0000256" key="1">
    <source>
        <dbReference type="ARBA" id="ARBA00004613"/>
    </source>
</evidence>
<reference evidence="9 10" key="1">
    <citation type="journal article" date="2014" name="Nat. Genet.">
        <title>Whole-genome sequence of a flatfish provides insights into ZW sex chromosome evolution and adaptation to a benthic lifestyle.</title>
        <authorList>
            <person name="Chen S."/>
            <person name="Zhang G."/>
            <person name="Shao C."/>
            <person name="Huang Q."/>
            <person name="Liu G."/>
            <person name="Zhang P."/>
            <person name="Song W."/>
            <person name="An N."/>
            <person name="Chalopin D."/>
            <person name="Volff J.N."/>
            <person name="Hong Y."/>
            <person name="Li Q."/>
            <person name="Sha Z."/>
            <person name="Zhou H."/>
            <person name="Xie M."/>
            <person name="Yu Q."/>
            <person name="Liu Y."/>
            <person name="Xiang H."/>
            <person name="Wang N."/>
            <person name="Wu K."/>
            <person name="Yang C."/>
            <person name="Zhou Q."/>
            <person name="Liao X."/>
            <person name="Yang L."/>
            <person name="Hu Q."/>
            <person name="Zhang J."/>
            <person name="Meng L."/>
            <person name="Jin L."/>
            <person name="Tian Y."/>
            <person name="Lian J."/>
            <person name="Yang J."/>
            <person name="Miao G."/>
            <person name="Liu S."/>
            <person name="Liang Z."/>
            <person name="Yan F."/>
            <person name="Li Y."/>
            <person name="Sun B."/>
            <person name="Zhang H."/>
            <person name="Zhang J."/>
            <person name="Zhu Y."/>
            <person name="Du M."/>
            <person name="Zhao Y."/>
            <person name="Schartl M."/>
            <person name="Tang Q."/>
            <person name="Wang J."/>
        </authorList>
    </citation>
    <scope>NUCLEOTIDE SEQUENCE</scope>
</reference>
<dbReference type="CDD" id="cd00190">
    <property type="entry name" value="Tryp_SPc"/>
    <property type="match status" value="1"/>
</dbReference>
<keyword evidence="5" id="KW-0325">Glycoprotein</keyword>
<dbReference type="STRING" id="244447.ENSCSEP00000002063"/>
<dbReference type="InterPro" id="IPR001254">
    <property type="entry name" value="Trypsin_dom"/>
</dbReference>
<dbReference type="InterPro" id="IPR001314">
    <property type="entry name" value="Peptidase_S1A"/>
</dbReference>
<evidence type="ECO:0000313" key="10">
    <source>
        <dbReference type="Proteomes" id="UP000265120"/>
    </source>
</evidence>
<dbReference type="Pfam" id="PF00089">
    <property type="entry name" value="Trypsin"/>
    <property type="match status" value="1"/>
</dbReference>
<reference evidence="9" key="2">
    <citation type="submission" date="2025-08" db="UniProtKB">
        <authorList>
            <consortium name="Ensembl"/>
        </authorList>
    </citation>
    <scope>IDENTIFICATION</scope>
</reference>
<dbReference type="AlphaFoldDB" id="A0A3P8UFU3"/>
<protein>
    <submittedName>
        <fullName evidence="9">Haptoglobin-like</fullName>
    </submittedName>
</protein>
<dbReference type="GeneTree" id="ENSGT01020000230389"/>
<dbReference type="FunFam" id="2.40.10.10:FF:000054">
    <property type="entry name" value="Complement C1r subcomponent"/>
    <property type="match status" value="1"/>
</dbReference>
<dbReference type="GO" id="GO:0006508">
    <property type="term" value="P:proteolysis"/>
    <property type="evidence" value="ECO:0007669"/>
    <property type="project" value="InterPro"/>
</dbReference>
<sequence length="313" mass="34437">MHRGTSYPRFSVTVLMLAAWTCLAEAEAVKSSVSASRFAPQRSRRMIGGLLAPHVPWQVFLNVSDDALGQGYAGGTLISDRWVLTAGTNLYVRMNRTEMKRNDPLIPKLYVGIVGLPEANASSEVEVEKIVLHPNFLNHSNWDNNLALIKLKEPVLMSDKVAPIPLPERGQDLTNITDGIISGWGWGALLTPATSLKYLILPIANHSSCKAYYKKKPFTPDVDDNMFCTSISRFGENVCFGDAGGALAVRDPDSGDVFVAGILIYDRNCRVRQYGIFLKMSSYLPWIHSVIRGDEENSPAVRAAAVSTMYSNV</sequence>
<dbReference type="PROSITE" id="PS50240">
    <property type="entry name" value="TRYPSIN_DOM"/>
    <property type="match status" value="1"/>
</dbReference>
<dbReference type="InterPro" id="IPR009003">
    <property type="entry name" value="Peptidase_S1_PA"/>
</dbReference>
<accession>A0A3P8UFU3</accession>
<dbReference type="InterPro" id="IPR043504">
    <property type="entry name" value="Peptidase_S1_PA_chymotrypsin"/>
</dbReference>
<evidence type="ECO:0000256" key="4">
    <source>
        <dbReference type="ARBA" id="ARBA00023157"/>
    </source>
</evidence>
<dbReference type="SUPFAM" id="SSF50494">
    <property type="entry name" value="Trypsin-like serine proteases"/>
    <property type="match status" value="1"/>
</dbReference>
<feature type="chain" id="PRO_5018292944" evidence="7">
    <location>
        <begin position="27"/>
        <end position="313"/>
    </location>
</feature>
<keyword evidence="10" id="KW-1185">Reference proteome</keyword>
<organism evidence="9 10">
    <name type="scientific">Cynoglossus semilaevis</name>
    <name type="common">Tongue sole</name>
    <dbReference type="NCBI Taxonomy" id="244447"/>
    <lineage>
        <taxon>Eukaryota</taxon>
        <taxon>Metazoa</taxon>
        <taxon>Chordata</taxon>
        <taxon>Craniata</taxon>
        <taxon>Vertebrata</taxon>
        <taxon>Euteleostomi</taxon>
        <taxon>Actinopterygii</taxon>
        <taxon>Neopterygii</taxon>
        <taxon>Teleostei</taxon>
        <taxon>Neoteleostei</taxon>
        <taxon>Acanthomorphata</taxon>
        <taxon>Carangaria</taxon>
        <taxon>Pleuronectiformes</taxon>
        <taxon>Pleuronectoidei</taxon>
        <taxon>Cynoglossidae</taxon>
        <taxon>Cynoglossinae</taxon>
        <taxon>Cynoglossus</taxon>
    </lineage>
</organism>
<evidence type="ECO:0000256" key="6">
    <source>
        <dbReference type="ARBA" id="ARBA00024195"/>
    </source>
</evidence>
<comment type="subcellular location">
    <subcellularLocation>
        <location evidence="1">Secreted</location>
    </subcellularLocation>
</comment>
<dbReference type="SMART" id="SM00020">
    <property type="entry name" value="Tryp_SPc"/>
    <property type="match status" value="1"/>
</dbReference>
<evidence type="ECO:0000256" key="3">
    <source>
        <dbReference type="ARBA" id="ARBA00022729"/>
    </source>
</evidence>
<dbReference type="Proteomes" id="UP000265120">
    <property type="component" value="Chromosome 5"/>
</dbReference>
<evidence type="ECO:0000256" key="2">
    <source>
        <dbReference type="ARBA" id="ARBA00022525"/>
    </source>
</evidence>
<keyword evidence="4" id="KW-1015">Disulfide bond</keyword>
<comment type="similarity">
    <text evidence="6">Belongs to the peptidase S1 family. CLIP subfamily.</text>
</comment>
<feature type="signal peptide" evidence="7">
    <location>
        <begin position="1"/>
        <end position="26"/>
    </location>
</feature>
<proteinExistence type="inferred from homology"/>
<keyword evidence="3 7" id="KW-0732">Signal</keyword>
<feature type="domain" description="Peptidase S1" evidence="8">
    <location>
        <begin position="46"/>
        <end position="292"/>
    </location>
</feature>
<dbReference type="InterPro" id="IPR051487">
    <property type="entry name" value="Ser/Thr_Proteases_Immune/Dev"/>
</dbReference>
<dbReference type="GO" id="GO:0004252">
    <property type="term" value="F:serine-type endopeptidase activity"/>
    <property type="evidence" value="ECO:0007669"/>
    <property type="project" value="InterPro"/>
</dbReference>
<dbReference type="Ensembl" id="ENSCSET00000002099.1">
    <property type="protein sequence ID" value="ENSCSEP00000002063.1"/>
    <property type="gene ID" value="ENSCSEG00000001396.1"/>
</dbReference>
<evidence type="ECO:0000256" key="5">
    <source>
        <dbReference type="ARBA" id="ARBA00023180"/>
    </source>
</evidence>
<evidence type="ECO:0000256" key="7">
    <source>
        <dbReference type="SAM" id="SignalP"/>
    </source>
</evidence>
<dbReference type="InParanoid" id="A0A3P8UFU3"/>